<evidence type="ECO:0008006" key="3">
    <source>
        <dbReference type="Google" id="ProtNLM"/>
    </source>
</evidence>
<proteinExistence type="predicted"/>
<gene>
    <name evidence="1" type="ORF">CK203_046114</name>
</gene>
<evidence type="ECO:0000313" key="1">
    <source>
        <dbReference type="EMBL" id="RVW86179.1"/>
    </source>
</evidence>
<protein>
    <recommendedName>
        <fullName evidence="3">Reverse transcriptase Ty1/copia-type domain-containing protein</fullName>
    </recommendedName>
</protein>
<evidence type="ECO:0000313" key="2">
    <source>
        <dbReference type="Proteomes" id="UP000288805"/>
    </source>
</evidence>
<organism evidence="1 2">
    <name type="scientific">Vitis vinifera</name>
    <name type="common">Grape</name>
    <dbReference type="NCBI Taxonomy" id="29760"/>
    <lineage>
        <taxon>Eukaryota</taxon>
        <taxon>Viridiplantae</taxon>
        <taxon>Streptophyta</taxon>
        <taxon>Embryophyta</taxon>
        <taxon>Tracheophyta</taxon>
        <taxon>Spermatophyta</taxon>
        <taxon>Magnoliopsida</taxon>
        <taxon>eudicotyledons</taxon>
        <taxon>Gunneridae</taxon>
        <taxon>Pentapetalae</taxon>
        <taxon>rosids</taxon>
        <taxon>Vitales</taxon>
        <taxon>Vitaceae</taxon>
        <taxon>Viteae</taxon>
        <taxon>Vitis</taxon>
    </lineage>
</organism>
<dbReference type="AlphaFoldDB" id="A0A438HP35"/>
<dbReference type="EMBL" id="QGNW01000196">
    <property type="protein sequence ID" value="RVW86179.1"/>
    <property type="molecule type" value="Genomic_DNA"/>
</dbReference>
<dbReference type="Proteomes" id="UP000288805">
    <property type="component" value="Unassembled WGS sequence"/>
</dbReference>
<name>A0A438HP35_VITVI</name>
<sequence length="74" mass="8914">MSKWVAMRNFSNAKNVKSKRMHREFEMSMMVEFNYFLGLQIKQLKDDIFINQVKYIKALLKRFKMKVAKTMGTD</sequence>
<accession>A0A438HP35</accession>
<reference evidence="1 2" key="1">
    <citation type="journal article" date="2018" name="PLoS Genet.">
        <title>Population sequencing reveals clonal diversity and ancestral inbreeding in the grapevine cultivar Chardonnay.</title>
        <authorList>
            <person name="Roach M.J."/>
            <person name="Johnson D.L."/>
            <person name="Bohlmann J."/>
            <person name="van Vuuren H.J."/>
            <person name="Jones S.J."/>
            <person name="Pretorius I.S."/>
            <person name="Schmidt S.A."/>
            <person name="Borneman A.R."/>
        </authorList>
    </citation>
    <scope>NUCLEOTIDE SEQUENCE [LARGE SCALE GENOMIC DNA]</scope>
    <source>
        <strain evidence="2">cv. Chardonnay</strain>
        <tissue evidence="1">Leaf</tissue>
    </source>
</reference>
<comment type="caution">
    <text evidence="1">The sequence shown here is derived from an EMBL/GenBank/DDBJ whole genome shotgun (WGS) entry which is preliminary data.</text>
</comment>